<dbReference type="SUPFAM" id="SSF54001">
    <property type="entry name" value="Cysteine proteinases"/>
    <property type="match status" value="1"/>
</dbReference>
<dbReference type="InterPro" id="IPR038765">
    <property type="entry name" value="Papain-like_cys_pep_sf"/>
</dbReference>
<evidence type="ECO:0000256" key="2">
    <source>
        <dbReference type="ARBA" id="ARBA00022539"/>
    </source>
</evidence>
<protein>
    <recommendedName>
        <fullName evidence="1">glutathione gamma-glutamylcysteinyltransferase</fullName>
        <ecNumber evidence="1">2.3.2.15</ecNumber>
    </recommendedName>
</protein>
<organism evidence="4 5">
    <name type="scientific">Pelatocladus maniniholoensis HA4357-MV3</name>
    <dbReference type="NCBI Taxonomy" id="1117104"/>
    <lineage>
        <taxon>Bacteria</taxon>
        <taxon>Bacillati</taxon>
        <taxon>Cyanobacteriota</taxon>
        <taxon>Cyanophyceae</taxon>
        <taxon>Nostocales</taxon>
        <taxon>Nostocaceae</taxon>
        <taxon>Pelatocladus</taxon>
    </lineage>
</organism>
<dbReference type="InterPro" id="IPR038156">
    <property type="entry name" value="PCS_N_sf"/>
</dbReference>
<reference evidence="4" key="2">
    <citation type="journal article" date="2022" name="Microbiol. Resour. Announc.">
        <title>Metagenome Sequencing to Explore Phylogenomics of Terrestrial Cyanobacteria.</title>
        <authorList>
            <person name="Ward R.D."/>
            <person name="Stajich J.E."/>
            <person name="Johansen J.R."/>
            <person name="Huntemann M."/>
            <person name="Clum A."/>
            <person name="Foster B."/>
            <person name="Foster B."/>
            <person name="Roux S."/>
            <person name="Palaniappan K."/>
            <person name="Varghese N."/>
            <person name="Mukherjee S."/>
            <person name="Reddy T.B.K."/>
            <person name="Daum C."/>
            <person name="Copeland A."/>
            <person name="Chen I.A."/>
            <person name="Ivanova N.N."/>
            <person name="Kyrpides N.C."/>
            <person name="Shapiro N."/>
            <person name="Eloe-Fadrosh E.A."/>
            <person name="Pietrasiak N."/>
        </authorList>
    </citation>
    <scope>NUCLEOTIDE SEQUENCE</scope>
    <source>
        <strain evidence="4">HA4357-MV3</strain>
    </source>
</reference>
<accession>A0A9E3H9H7</accession>
<dbReference type="Gene3D" id="3.90.70.30">
    <property type="entry name" value="Phytochelatin synthase, N-terminal domain"/>
    <property type="match status" value="1"/>
</dbReference>
<dbReference type="GO" id="GO:0046938">
    <property type="term" value="P:phytochelatin biosynthetic process"/>
    <property type="evidence" value="ECO:0007669"/>
    <property type="project" value="InterPro"/>
</dbReference>
<evidence type="ECO:0000313" key="5">
    <source>
        <dbReference type="Proteomes" id="UP000813215"/>
    </source>
</evidence>
<evidence type="ECO:0000256" key="1">
    <source>
        <dbReference type="ARBA" id="ARBA00012468"/>
    </source>
</evidence>
<sequence length="222" mass="24611">MTSQQLATDNTTDLDAIKQSGFEPSDQVVGTVVTKVVTKDLNGIKLCEFQQPINCCNITSIAYALTALGYPTTVDEIFYVTRLPIATVLDDGMTLAETYDTCVNYVNGAKLDLSVRLEHFDKVSMSLDAFIKEIENAVVDDKDIHILNFNVGIAHDVSFAGGHFSLVADYNPTTQEITVADTNPKKYTRFWKCSIDRMYKACVDKDLSATRSRGMIVIRKNS</sequence>
<dbReference type="EMBL" id="JAHHHW010000105">
    <property type="protein sequence ID" value="MBW4433435.1"/>
    <property type="molecule type" value="Genomic_DNA"/>
</dbReference>
<dbReference type="GO" id="GO:0016756">
    <property type="term" value="F:glutathione gamma-glutamylcysteinyltransferase activity"/>
    <property type="evidence" value="ECO:0007669"/>
    <property type="project" value="UniProtKB-EC"/>
</dbReference>
<evidence type="ECO:0000259" key="3">
    <source>
        <dbReference type="PROSITE" id="PS51443"/>
    </source>
</evidence>
<dbReference type="Proteomes" id="UP000813215">
    <property type="component" value="Unassembled WGS sequence"/>
</dbReference>
<dbReference type="Pfam" id="PF05023">
    <property type="entry name" value="Phytochelatin"/>
    <property type="match status" value="1"/>
</dbReference>
<gene>
    <name evidence="4" type="ORF">KME28_17360</name>
</gene>
<proteinExistence type="predicted"/>
<comment type="caution">
    <text evidence="4">The sequence shown here is derived from an EMBL/GenBank/DDBJ whole genome shotgun (WGS) entry which is preliminary data.</text>
</comment>
<evidence type="ECO:0000313" key="4">
    <source>
        <dbReference type="EMBL" id="MBW4433435.1"/>
    </source>
</evidence>
<reference evidence="4" key="1">
    <citation type="submission" date="2021-05" db="EMBL/GenBank/DDBJ databases">
        <authorList>
            <person name="Pietrasiak N."/>
            <person name="Ward R."/>
            <person name="Stajich J.E."/>
            <person name="Kurbessoian T."/>
        </authorList>
    </citation>
    <scope>NUCLEOTIDE SEQUENCE</scope>
    <source>
        <strain evidence="4">HA4357-MV3</strain>
    </source>
</reference>
<dbReference type="GO" id="GO:0010038">
    <property type="term" value="P:response to metal ion"/>
    <property type="evidence" value="ECO:0007669"/>
    <property type="project" value="InterPro"/>
</dbReference>
<name>A0A9E3H9H7_9NOST</name>
<feature type="domain" description="Peptidase C83" evidence="3">
    <location>
        <begin position="1"/>
        <end position="222"/>
    </location>
</feature>
<keyword evidence="2" id="KW-0104">Cadmium</keyword>
<dbReference type="InterPro" id="IPR007719">
    <property type="entry name" value="PCS_N"/>
</dbReference>
<dbReference type="AlphaFoldDB" id="A0A9E3H9H7"/>
<dbReference type="EC" id="2.3.2.15" evidence="1"/>
<dbReference type="PROSITE" id="PS51443">
    <property type="entry name" value="PCS"/>
    <property type="match status" value="1"/>
</dbReference>
<dbReference type="GO" id="GO:0046872">
    <property type="term" value="F:metal ion binding"/>
    <property type="evidence" value="ECO:0007669"/>
    <property type="project" value="InterPro"/>
</dbReference>